<dbReference type="Pfam" id="PF04229">
    <property type="entry name" value="GrpB"/>
    <property type="match status" value="1"/>
</dbReference>
<gene>
    <name evidence="1" type="ORF">QUV98_05560</name>
</gene>
<evidence type="ECO:0000313" key="1">
    <source>
        <dbReference type="EMBL" id="MDM8195781.1"/>
    </source>
</evidence>
<name>A0ABT7UI12_9FIRM</name>
<dbReference type="Gene3D" id="3.30.460.10">
    <property type="entry name" value="Beta Polymerase, domain 2"/>
    <property type="match status" value="1"/>
</dbReference>
<protein>
    <submittedName>
        <fullName evidence="1">GrpB family protein</fullName>
    </submittedName>
</protein>
<dbReference type="SUPFAM" id="SSF81301">
    <property type="entry name" value="Nucleotidyltransferase"/>
    <property type="match status" value="1"/>
</dbReference>
<organism evidence="1 2">
    <name type="scientific">Massilimicrobiota timonensis</name>
    <dbReference type="NCBI Taxonomy" id="1776392"/>
    <lineage>
        <taxon>Bacteria</taxon>
        <taxon>Bacillati</taxon>
        <taxon>Bacillota</taxon>
        <taxon>Erysipelotrichia</taxon>
        <taxon>Erysipelotrichales</taxon>
        <taxon>Erysipelotrichaceae</taxon>
        <taxon>Massilimicrobiota</taxon>
    </lineage>
</organism>
<reference evidence="1 2" key="2">
    <citation type="submission" date="2023-06" db="EMBL/GenBank/DDBJ databases">
        <authorList>
            <person name="Zeman M."/>
            <person name="Kubasova T."/>
            <person name="Jahodarova E."/>
            <person name="Nykrynova M."/>
            <person name="Rychlik I."/>
        </authorList>
    </citation>
    <scope>NUCLEOTIDE SEQUENCE [LARGE SCALE GENOMIC DNA]</scope>
    <source>
        <strain evidence="1 2">ET341</strain>
    </source>
</reference>
<comment type="caution">
    <text evidence="1">The sequence shown here is derived from an EMBL/GenBank/DDBJ whole genome shotgun (WGS) entry which is preliminary data.</text>
</comment>
<evidence type="ECO:0000313" key="2">
    <source>
        <dbReference type="Proteomes" id="UP001529275"/>
    </source>
</evidence>
<dbReference type="RefSeq" id="WP_289527612.1">
    <property type="nucleotide sequence ID" value="NZ_JAUDCK010000015.1"/>
</dbReference>
<dbReference type="PANTHER" id="PTHR34822:SF1">
    <property type="entry name" value="GRPB FAMILY PROTEIN"/>
    <property type="match status" value="1"/>
</dbReference>
<dbReference type="PANTHER" id="PTHR34822">
    <property type="entry name" value="GRPB DOMAIN PROTEIN (AFU_ORTHOLOGUE AFUA_1G01530)"/>
    <property type="match status" value="1"/>
</dbReference>
<dbReference type="InterPro" id="IPR007344">
    <property type="entry name" value="GrpB/CoaE"/>
</dbReference>
<accession>A0ABT7UI12</accession>
<reference evidence="2" key="1">
    <citation type="submission" date="2023-06" db="EMBL/GenBank/DDBJ databases">
        <title>Identification and characterization of horizontal gene transfer across gut microbiota members of farm animals based on homology search.</title>
        <authorList>
            <person name="Zeman M."/>
            <person name="Kubasova T."/>
            <person name="Jahodarova E."/>
            <person name="Nykrynova M."/>
            <person name="Rychlik I."/>
        </authorList>
    </citation>
    <scope>NUCLEOTIDE SEQUENCE [LARGE SCALE GENOMIC DNA]</scope>
    <source>
        <strain evidence="2">ET341</strain>
    </source>
</reference>
<dbReference type="InterPro" id="IPR043519">
    <property type="entry name" value="NT_sf"/>
</dbReference>
<sequence>MVKLSDEYIQKVIVNGNVEHNQTIQLNPYDEKWPALFEREKERILKILKDKALMIEHIGSTSVPGLMAKPIIDILLVVEDAGKEEDYMDDLCRHGYILRVREPDFENHHMFKGPDTDIHLHVFSKGSKEIEKYLLFRNYLRLHDDARELYENTKKELAKKTWKYVQNYADAKSEVVQKILSDAIQENKTNQK</sequence>
<dbReference type="Proteomes" id="UP001529275">
    <property type="component" value="Unassembled WGS sequence"/>
</dbReference>
<proteinExistence type="predicted"/>
<dbReference type="EMBL" id="JAUDCK010000015">
    <property type="protein sequence ID" value="MDM8195781.1"/>
    <property type="molecule type" value="Genomic_DNA"/>
</dbReference>
<keyword evidence="2" id="KW-1185">Reference proteome</keyword>